<gene>
    <name evidence="1" type="ORF">R1sor_027226</name>
</gene>
<evidence type="ECO:0000313" key="1">
    <source>
        <dbReference type="EMBL" id="KAL3677278.1"/>
    </source>
</evidence>
<protein>
    <submittedName>
        <fullName evidence="1">Uncharacterized protein</fullName>
    </submittedName>
</protein>
<organism evidence="1 2">
    <name type="scientific">Riccia sorocarpa</name>
    <dbReference type="NCBI Taxonomy" id="122646"/>
    <lineage>
        <taxon>Eukaryota</taxon>
        <taxon>Viridiplantae</taxon>
        <taxon>Streptophyta</taxon>
        <taxon>Embryophyta</taxon>
        <taxon>Marchantiophyta</taxon>
        <taxon>Marchantiopsida</taxon>
        <taxon>Marchantiidae</taxon>
        <taxon>Marchantiales</taxon>
        <taxon>Ricciaceae</taxon>
        <taxon>Riccia</taxon>
    </lineage>
</organism>
<evidence type="ECO:0000313" key="2">
    <source>
        <dbReference type="Proteomes" id="UP001633002"/>
    </source>
</evidence>
<reference evidence="1 2" key="1">
    <citation type="submission" date="2024-09" db="EMBL/GenBank/DDBJ databases">
        <title>Chromosome-scale assembly of Riccia sorocarpa.</title>
        <authorList>
            <person name="Paukszto L."/>
        </authorList>
    </citation>
    <scope>NUCLEOTIDE SEQUENCE [LARGE SCALE GENOMIC DNA]</scope>
    <source>
        <strain evidence="1">LP-2024</strain>
        <tissue evidence="1">Aerial parts of the thallus</tissue>
    </source>
</reference>
<dbReference type="Proteomes" id="UP001633002">
    <property type="component" value="Unassembled WGS sequence"/>
</dbReference>
<keyword evidence="2" id="KW-1185">Reference proteome</keyword>
<dbReference type="AlphaFoldDB" id="A0ABD3GDL6"/>
<comment type="caution">
    <text evidence="1">The sequence shown here is derived from an EMBL/GenBank/DDBJ whole genome shotgun (WGS) entry which is preliminary data.</text>
</comment>
<name>A0ABD3GDL6_9MARC</name>
<dbReference type="EMBL" id="JBJQOH010000008">
    <property type="protein sequence ID" value="KAL3677278.1"/>
    <property type="molecule type" value="Genomic_DNA"/>
</dbReference>
<proteinExistence type="predicted"/>
<sequence>MLKGRNLWLDDDLTPSQAENKRKELKKVKEANEEGWVAYLRDGKAVITQRRSLWKDADIVILVETWEFPGNTETELVGFSRVASLWNEKRLKGRGFGGVAVWTRFAKTLRAKTSTSTRLRLDKTARDRYEREIALHVHDMDSASSIGQTLVRIAKQAFPWKNQHMSWFDIECKNARLRTLDMEGTSYLLETVTT</sequence>
<accession>A0ABD3GDL6</accession>